<sequence length="249" mass="25785">MARYPHNPSDDDEAEAWVDLPQSLPDSHVVADSSFVSGVDEPGQSPLPEGVWFAPLQDTPDTADTGRISGWWVSIGDRLPRGAWAALVAAIAILTGVLVGAATESRDAGQQVQATAAPPSPTPTAQGPCAGLSGEVVTDRAGDPATLAGVIASFESAYYIDRDASKAMPLLAPETGITADALAAGIASIPPGTRHCVAITAITPTTANVHIAELRPDRTRVDYLQLINTRTAADTGTALLLISNFQKQG</sequence>
<name>A0ABW7WG46_9NOCA</name>
<dbReference type="Proteomes" id="UP001611450">
    <property type="component" value="Unassembled WGS sequence"/>
</dbReference>
<feature type="transmembrane region" description="Helical" evidence="2">
    <location>
        <begin position="82"/>
        <end position="102"/>
    </location>
</feature>
<accession>A0ABW7WG46</accession>
<evidence type="ECO:0000259" key="3">
    <source>
        <dbReference type="Pfam" id="PF26527"/>
    </source>
</evidence>
<evidence type="ECO:0000313" key="4">
    <source>
        <dbReference type="EMBL" id="MFI2320603.1"/>
    </source>
</evidence>
<evidence type="ECO:0000256" key="1">
    <source>
        <dbReference type="SAM" id="MobiDB-lite"/>
    </source>
</evidence>
<keyword evidence="2" id="KW-1133">Transmembrane helix</keyword>
<keyword evidence="5" id="KW-1185">Reference proteome</keyword>
<keyword evidence="2" id="KW-0812">Transmembrane</keyword>
<comment type="caution">
    <text evidence="4">The sequence shown here is derived from an EMBL/GenBank/DDBJ whole genome shotgun (WGS) entry which is preliminary data.</text>
</comment>
<protein>
    <recommendedName>
        <fullName evidence="3">DUF8176 domain-containing protein</fullName>
    </recommendedName>
</protein>
<keyword evidence="2" id="KW-0472">Membrane</keyword>
<dbReference type="EMBL" id="JBIRXV010000001">
    <property type="protein sequence ID" value="MFI2320603.1"/>
    <property type="molecule type" value="Genomic_DNA"/>
</dbReference>
<dbReference type="RefSeq" id="WP_396945013.1">
    <property type="nucleotide sequence ID" value="NZ_JBIRXV010000001.1"/>
</dbReference>
<gene>
    <name evidence="4" type="ORF">ACH47G_08940</name>
</gene>
<feature type="domain" description="DUF8176" evidence="3">
    <location>
        <begin position="135"/>
        <end position="234"/>
    </location>
</feature>
<dbReference type="InterPro" id="IPR058489">
    <property type="entry name" value="DUF8176"/>
</dbReference>
<evidence type="ECO:0000256" key="2">
    <source>
        <dbReference type="SAM" id="Phobius"/>
    </source>
</evidence>
<reference evidence="4 5" key="1">
    <citation type="submission" date="2024-10" db="EMBL/GenBank/DDBJ databases">
        <title>The Natural Products Discovery Center: Release of the First 8490 Sequenced Strains for Exploring Actinobacteria Biosynthetic Diversity.</title>
        <authorList>
            <person name="Kalkreuter E."/>
            <person name="Kautsar S.A."/>
            <person name="Yang D."/>
            <person name="Bader C.D."/>
            <person name="Teijaro C.N."/>
            <person name="Fluegel L."/>
            <person name="Davis C.M."/>
            <person name="Simpson J.R."/>
            <person name="Lauterbach L."/>
            <person name="Steele A.D."/>
            <person name="Gui C."/>
            <person name="Meng S."/>
            <person name="Li G."/>
            <person name="Viehrig K."/>
            <person name="Ye F."/>
            <person name="Su P."/>
            <person name="Kiefer A.F."/>
            <person name="Nichols A."/>
            <person name="Cepeda A.J."/>
            <person name="Yan W."/>
            <person name="Fan B."/>
            <person name="Jiang Y."/>
            <person name="Adhikari A."/>
            <person name="Zheng C.-J."/>
            <person name="Schuster L."/>
            <person name="Cowan T.M."/>
            <person name="Smanski M.J."/>
            <person name="Chevrette M.G."/>
            <person name="De Carvalho L.P.S."/>
            <person name="Shen B."/>
        </authorList>
    </citation>
    <scope>NUCLEOTIDE SEQUENCE [LARGE SCALE GENOMIC DNA]</scope>
    <source>
        <strain evidence="4 5">NPDC019626</strain>
    </source>
</reference>
<organism evidence="4 5">
    <name type="scientific">Nocardia beijingensis</name>
    <dbReference type="NCBI Taxonomy" id="95162"/>
    <lineage>
        <taxon>Bacteria</taxon>
        <taxon>Bacillati</taxon>
        <taxon>Actinomycetota</taxon>
        <taxon>Actinomycetes</taxon>
        <taxon>Mycobacteriales</taxon>
        <taxon>Nocardiaceae</taxon>
        <taxon>Nocardia</taxon>
    </lineage>
</organism>
<dbReference type="Pfam" id="PF26527">
    <property type="entry name" value="DUF8176"/>
    <property type="match status" value="1"/>
</dbReference>
<feature type="region of interest" description="Disordered" evidence="1">
    <location>
        <begin position="110"/>
        <end position="132"/>
    </location>
</feature>
<evidence type="ECO:0000313" key="5">
    <source>
        <dbReference type="Proteomes" id="UP001611450"/>
    </source>
</evidence>
<proteinExistence type="predicted"/>